<proteinExistence type="inferred from homology"/>
<organism evidence="9 10">
    <name type="scientific">Constantimarinum furrinae</name>
    <dbReference type="NCBI Taxonomy" id="2562285"/>
    <lineage>
        <taxon>Bacteria</taxon>
        <taxon>Pseudomonadati</taxon>
        <taxon>Bacteroidota</taxon>
        <taxon>Flavobacteriia</taxon>
        <taxon>Flavobacteriales</taxon>
        <taxon>Flavobacteriaceae</taxon>
        <taxon>Altibacter/Constantimarinum group</taxon>
        <taxon>Constantimarinum</taxon>
    </lineage>
</organism>
<keyword evidence="10" id="KW-1185">Reference proteome</keyword>
<dbReference type="EMBL" id="CP052909">
    <property type="protein sequence ID" value="QNJ97261.1"/>
    <property type="molecule type" value="Genomic_DNA"/>
</dbReference>
<evidence type="ECO:0000256" key="7">
    <source>
        <dbReference type="RuleBase" id="RU000562"/>
    </source>
</evidence>
<name>A0A7G8PSE5_9FLAO</name>
<keyword evidence="2 6" id="KW-0699">rRNA-binding</keyword>
<protein>
    <recommendedName>
        <fullName evidence="6">Large ribosomal subunit protein bL21</fullName>
    </recommendedName>
</protein>
<dbReference type="NCBIfam" id="TIGR00061">
    <property type="entry name" value="L21"/>
    <property type="match status" value="1"/>
</dbReference>
<dbReference type="GO" id="GO:0005840">
    <property type="term" value="C:ribosome"/>
    <property type="evidence" value="ECO:0007669"/>
    <property type="project" value="UniProtKB-KW"/>
</dbReference>
<dbReference type="PANTHER" id="PTHR21349">
    <property type="entry name" value="50S RIBOSOMAL PROTEIN L21"/>
    <property type="match status" value="1"/>
</dbReference>
<dbReference type="InterPro" id="IPR001787">
    <property type="entry name" value="Ribosomal_bL21"/>
</dbReference>
<sequence>MYAIVEIAGQQFKVAKDQKVFVHRLATEEGKKVDFDKILLIGDGDKVTVGAPAIDGALVGAKVLRHLKGDKVIVFKKKRRKGYQVKNGHRQSLSEIVIESIAASGAKKKSADAKAKDDKKPAEAKPKAAAKTETKAAAPKAKAEAKKPAAKKTETKAKASKADDLKKIEGVGPKAMEALVNAGIDTFAKVAKTKSEKLSEVLTEASSRLAHLVTDTWPEQAKLAADGKWDELQALQDKLDGGIKK</sequence>
<dbReference type="InterPro" id="IPR036164">
    <property type="entry name" value="bL21-like_sf"/>
</dbReference>
<dbReference type="KEGG" id="alti:ALE3EI_0684"/>
<evidence type="ECO:0000256" key="2">
    <source>
        <dbReference type="ARBA" id="ARBA00022730"/>
    </source>
</evidence>
<dbReference type="AlphaFoldDB" id="A0A7G8PSE5"/>
<evidence type="ECO:0000256" key="5">
    <source>
        <dbReference type="ARBA" id="ARBA00023274"/>
    </source>
</evidence>
<evidence type="ECO:0000313" key="10">
    <source>
        <dbReference type="Proteomes" id="UP000515514"/>
    </source>
</evidence>
<dbReference type="PANTHER" id="PTHR21349:SF0">
    <property type="entry name" value="LARGE RIBOSOMAL SUBUNIT PROTEIN BL21M"/>
    <property type="match status" value="1"/>
</dbReference>
<dbReference type="Gene3D" id="1.10.150.20">
    <property type="entry name" value="5' to 3' exonuclease, C-terminal subdomain"/>
    <property type="match status" value="1"/>
</dbReference>
<dbReference type="RefSeq" id="WP_186990874.1">
    <property type="nucleotide sequence ID" value="NZ_CP052909.1"/>
</dbReference>
<dbReference type="PROSITE" id="PS01169">
    <property type="entry name" value="RIBOSOMAL_L21"/>
    <property type="match status" value="1"/>
</dbReference>
<dbReference type="Pfam" id="PF14520">
    <property type="entry name" value="HHH_5"/>
    <property type="match status" value="1"/>
</dbReference>
<feature type="region of interest" description="Disordered" evidence="8">
    <location>
        <begin position="109"/>
        <end position="162"/>
    </location>
</feature>
<dbReference type="Pfam" id="PF00829">
    <property type="entry name" value="Ribosomal_L21p"/>
    <property type="match status" value="1"/>
</dbReference>
<evidence type="ECO:0000256" key="8">
    <source>
        <dbReference type="SAM" id="MobiDB-lite"/>
    </source>
</evidence>
<reference evidence="9 10" key="1">
    <citation type="submission" date="2020-04" db="EMBL/GenBank/DDBJ databases">
        <title>Genome sequence of Altibacter aquimarinus strain ALE3EI.</title>
        <authorList>
            <person name="Oh H.-M."/>
            <person name="Jang D."/>
        </authorList>
    </citation>
    <scope>NUCLEOTIDE SEQUENCE [LARGE SCALE GENOMIC DNA]</scope>
    <source>
        <strain evidence="9 10">ALE3EI</strain>
    </source>
</reference>
<evidence type="ECO:0000256" key="3">
    <source>
        <dbReference type="ARBA" id="ARBA00022884"/>
    </source>
</evidence>
<comment type="similarity">
    <text evidence="1 6 7">Belongs to the bacterial ribosomal protein bL21 family.</text>
</comment>
<keyword evidence="5 6" id="KW-0687">Ribonucleoprotein</keyword>
<dbReference type="InterPro" id="IPR018258">
    <property type="entry name" value="Ribosomal_bL21_CS"/>
</dbReference>
<dbReference type="GO" id="GO:0003735">
    <property type="term" value="F:structural constituent of ribosome"/>
    <property type="evidence" value="ECO:0007669"/>
    <property type="project" value="InterPro"/>
</dbReference>
<dbReference type="GO" id="GO:0005737">
    <property type="term" value="C:cytoplasm"/>
    <property type="evidence" value="ECO:0007669"/>
    <property type="project" value="UniProtKB-ARBA"/>
</dbReference>
<keyword evidence="4 6" id="KW-0689">Ribosomal protein</keyword>
<dbReference type="HAMAP" id="MF_01363">
    <property type="entry name" value="Ribosomal_bL21"/>
    <property type="match status" value="1"/>
</dbReference>
<accession>A0A7G8PSE5</accession>
<evidence type="ECO:0000256" key="6">
    <source>
        <dbReference type="HAMAP-Rule" id="MF_01363"/>
    </source>
</evidence>
<dbReference type="GO" id="GO:0019843">
    <property type="term" value="F:rRNA binding"/>
    <property type="evidence" value="ECO:0007669"/>
    <property type="project" value="UniProtKB-UniRule"/>
</dbReference>
<dbReference type="SUPFAM" id="SSF141091">
    <property type="entry name" value="L21p-like"/>
    <property type="match status" value="1"/>
</dbReference>
<evidence type="ECO:0000256" key="1">
    <source>
        <dbReference type="ARBA" id="ARBA00008563"/>
    </source>
</evidence>
<gene>
    <name evidence="6" type="primary">rplU</name>
    <name evidence="9" type="ORF">ALE3EI_0684</name>
</gene>
<keyword evidence="3 6" id="KW-0694">RNA-binding</keyword>
<dbReference type="GO" id="GO:1990904">
    <property type="term" value="C:ribonucleoprotein complex"/>
    <property type="evidence" value="ECO:0007669"/>
    <property type="project" value="UniProtKB-KW"/>
</dbReference>
<comment type="subunit">
    <text evidence="6">Part of the 50S ribosomal subunit. Contacts protein L20.</text>
</comment>
<evidence type="ECO:0000313" key="9">
    <source>
        <dbReference type="EMBL" id="QNJ97261.1"/>
    </source>
</evidence>
<evidence type="ECO:0000256" key="4">
    <source>
        <dbReference type="ARBA" id="ARBA00022980"/>
    </source>
</evidence>
<dbReference type="Proteomes" id="UP000515514">
    <property type="component" value="Chromosome"/>
</dbReference>
<feature type="compositionally biased region" description="Basic and acidic residues" evidence="8">
    <location>
        <begin position="141"/>
        <end position="162"/>
    </location>
</feature>
<feature type="compositionally biased region" description="Basic and acidic residues" evidence="8">
    <location>
        <begin position="109"/>
        <end position="134"/>
    </location>
</feature>
<dbReference type="InterPro" id="IPR028909">
    <property type="entry name" value="bL21-like"/>
</dbReference>
<dbReference type="GO" id="GO:0006412">
    <property type="term" value="P:translation"/>
    <property type="evidence" value="ECO:0007669"/>
    <property type="project" value="UniProtKB-UniRule"/>
</dbReference>
<comment type="function">
    <text evidence="6 7">This protein binds to 23S rRNA in the presence of protein L20.</text>
</comment>